<organism evidence="2 3">
    <name type="scientific">Prorocentrum cordatum</name>
    <dbReference type="NCBI Taxonomy" id="2364126"/>
    <lineage>
        <taxon>Eukaryota</taxon>
        <taxon>Sar</taxon>
        <taxon>Alveolata</taxon>
        <taxon>Dinophyceae</taxon>
        <taxon>Prorocentrales</taxon>
        <taxon>Prorocentraceae</taxon>
        <taxon>Prorocentrum</taxon>
    </lineage>
</organism>
<feature type="compositionally biased region" description="Basic and acidic residues" evidence="1">
    <location>
        <begin position="1253"/>
        <end position="1263"/>
    </location>
</feature>
<protein>
    <submittedName>
        <fullName evidence="2">Uncharacterized protein</fullName>
    </submittedName>
</protein>
<feature type="region of interest" description="Disordered" evidence="1">
    <location>
        <begin position="1744"/>
        <end position="1768"/>
    </location>
</feature>
<comment type="caution">
    <text evidence="2">The sequence shown here is derived from an EMBL/GenBank/DDBJ whole genome shotgun (WGS) entry which is preliminary data.</text>
</comment>
<feature type="compositionally biased region" description="Polar residues" evidence="1">
    <location>
        <begin position="1163"/>
        <end position="1173"/>
    </location>
</feature>
<keyword evidence="3" id="KW-1185">Reference proteome</keyword>
<evidence type="ECO:0000313" key="3">
    <source>
        <dbReference type="Proteomes" id="UP001189429"/>
    </source>
</evidence>
<feature type="region of interest" description="Disordered" evidence="1">
    <location>
        <begin position="1377"/>
        <end position="1401"/>
    </location>
</feature>
<name>A0ABN9RE89_9DINO</name>
<sequence length="2159" mass="236112">MTLAAVAVAMMNTVEVSMLHHMRVKKELLLKQTRREVEHIRGEHRVFANKGRGELSAQWKTILRVEPVQNDRPKVAWAMDHITSLGIDRQRIEAAIEPFLQSPDIPEVTHEVLVIGRVLKITIKFANNVELRHYNMQNFGSEASERDSILAKINNDLQCSQSLVEFSVVEPAHSCAVTDVLAALDRIFTSLPGWALAQHAATAQAQKGMHPEVYLSPRYAEYLDRVTKATLVPNFRLLLQAESELNFAGNSEGFGDGGEFGASLVGVCVFEDFSWPTALFKNPLRCLQRFGLSQSLADLEPPTSATIKRLLQQLLASAPGPDGLPYQAWRNRPKGVEILEIALRWCLEGKGMFLDFNELKGVFIPKESWKSPQEKDCARSCLLANARAPPVLAAALYNSRVISVLSYVSQFLLLPATFLRSEAGHVTTGISADGARKFAGGHAVATGPVKRHYCEEERSFVLVFAVAYEDGRAPCCQSNCSFVAHQHVADATSGECPRKDDADFGSGTSFWTRPGTHILQTELFDLGNKQKTEPPTQRAKSIEMAVEIELMTKKDGPMMPKAPLAKIYEAILTDERLEAAGGLICLGRELRERKWAPTRKNPAPASSRCAPSTIAKGGMGLAIDEETRQIEQSTGRSPEGQAEMIYFGRRTLGQACPMLNDADHDRAIGRLPPCFDISDFTGKPRAARAGESPGSGPLRGDGAPRWQLATRLGRRGVSACARGAALRRSGGARGGRRRARGASGVEESRGFLGIPPSLRFLGGEHEELARVLGEHLNGPDDFKYYSSPGEDIFDQSCQLRIMNMAHMIKDIEAICPNFSIKPEAAAKAFKTAAADNDWGLSGAALAAFSEERGKMLRSMCRHLYNPARLFKHDPGKTPKWYKDLKAKQNNTDGEDQRDSKAKQNNTGDDKQDSKAKTDAPVLKRPSSATLPITVGWDPVTGLAFRRRGQSKSVEHTAEIFFKDDVPESFAWGRWPDGDEREIPVLTKFDYEQRGVINKGSKASKAFWESRTDDDERVVVKPKQLAASKAGTICGIVIEVGGSQKLQLPYHVLGDEEKTKEWMVDIAQRFCKGDVDVTSMKEERAALNHSTRKRPAAATASSGAGLKRPAAAKVDDDESGNDDGTGEPDEQQAESEQESQVGQESLGANDHGDAAAESEEAQEVNDSIPIQTPTKRMRGAGMRKPAAASPEHEAAEPPEQIPGPGGSSPGDISPRTLQAMERAADPGSSPSPRTAAAIAEIREPSDAGEDHDDEPLLKKCKGEIDSESDSDVELANFKVNGIEYRRDDTGQFVPQREPVPPSRPPRVSKHEGCMDRQLNEGDFSDTPEDDTKQLRRGPIPDAPSDEDVDLAGVLTTPRGQVVGVQPLGRKWSTASSASAAASSLPGTPITGESQPPAITPVKTPADAADEALRKRIAKSGANFGTKLQEQQVPTTAFGMGKGGKIGTDGTQFDERGAPRRMRNATGDHELKIAVEQNNGYFLARSALGNRFDTAERNDPDLARRYNASKNKDDFKAEWAKDVYAGSQRKIKKSTEQWSESWGRKGKTVSFLKMLFEEGGPTGHQDPTTIREVTIHCNRCIDMGYPWVQVSPMHGGIKYLWFDDVFKENFLKEWRKTSSQDEHATGAAPAASGDQAPPIPSPPPTPRVPKVQKPSVKAMALANKFVQGVQTVVSSATDMEETITTDADYEWARSDAVLGRLQRERSKVQAAIKETGLGRLLMSGSAPTEEMVDGLKKIVDASRKAHESMGAARRAAEGSQPPGPTGKRKWYASERSLGHEPDEIDNFNSRLYATWKDESLNALFATLAEASHSANWERGMWTRLDMQIESSIGHQWHCPKCEARHNIDFGTRLEIVDGAQACAIRQQNQQQMRRGRSAVAACGTMAAELAARGPPADRTGQASCRLMLMAWFSRRTARGTSISASSFTYQYNSYRSGDTIVVTNNALSQTGRAYYKWTNSGGFKINFDMWMGGGTGADGMCMKYGGYDYGEYGENIASNGLSVCFDSYSNENDHGVVMGWNGGNIFSQIGSGHWGEQVPLFEDSTWHDVIVEVTPSGNGANVILNFDNGYYYRTAWIGSYSSIVGSQQLAFTARTGGSTNWHYVKNIQACTAATYWANETMGLGRHRVHQGSGHEGIGQAMKAIAFFFGEHRLGHTLGTVA</sequence>
<proteinExistence type="predicted"/>
<feature type="compositionally biased region" description="Pro residues" evidence="1">
    <location>
        <begin position="1635"/>
        <end position="1645"/>
    </location>
</feature>
<dbReference type="EMBL" id="CAUYUJ010006236">
    <property type="protein sequence ID" value="CAK0816652.1"/>
    <property type="molecule type" value="Genomic_DNA"/>
</dbReference>
<reference evidence="2" key="1">
    <citation type="submission" date="2023-10" db="EMBL/GenBank/DDBJ databases">
        <authorList>
            <person name="Chen Y."/>
            <person name="Shah S."/>
            <person name="Dougan E. K."/>
            <person name="Thang M."/>
            <person name="Chan C."/>
        </authorList>
    </citation>
    <scope>NUCLEOTIDE SEQUENCE [LARGE SCALE GENOMIC DNA]</scope>
</reference>
<feature type="compositionally biased region" description="Basic and acidic residues" evidence="1">
    <location>
        <begin position="1307"/>
        <end position="1318"/>
    </location>
</feature>
<feature type="non-terminal residue" evidence="2">
    <location>
        <position position="2159"/>
    </location>
</feature>
<feature type="compositionally biased region" description="Basic and acidic residues" evidence="1">
    <location>
        <begin position="894"/>
        <end position="917"/>
    </location>
</feature>
<feature type="region of interest" description="Disordered" evidence="1">
    <location>
        <begin position="1435"/>
        <end position="1457"/>
    </location>
</feature>
<evidence type="ECO:0000313" key="2">
    <source>
        <dbReference type="EMBL" id="CAK0816652.1"/>
    </source>
</evidence>
<feature type="region of interest" description="Disordered" evidence="1">
    <location>
        <begin position="1615"/>
        <end position="1652"/>
    </location>
</feature>
<dbReference type="Gene3D" id="2.60.120.200">
    <property type="match status" value="1"/>
</dbReference>
<feature type="compositionally biased region" description="Acidic residues" evidence="1">
    <location>
        <begin position="1114"/>
        <end position="1136"/>
    </location>
</feature>
<dbReference type="InterPro" id="IPR013320">
    <property type="entry name" value="ConA-like_dom_sf"/>
</dbReference>
<feature type="region of interest" description="Disordered" evidence="1">
    <location>
        <begin position="685"/>
        <end position="704"/>
    </location>
</feature>
<feature type="region of interest" description="Disordered" evidence="1">
    <location>
        <begin position="1084"/>
        <end position="1348"/>
    </location>
</feature>
<gene>
    <name evidence="2" type="ORF">PCOR1329_LOCUS19523</name>
</gene>
<dbReference type="SUPFAM" id="SSF49899">
    <property type="entry name" value="Concanavalin A-like lectins/glucanases"/>
    <property type="match status" value="1"/>
</dbReference>
<feature type="region of interest" description="Disordered" evidence="1">
    <location>
        <begin position="887"/>
        <end position="926"/>
    </location>
</feature>
<accession>A0ABN9RE89</accession>
<dbReference type="Proteomes" id="UP001189429">
    <property type="component" value="Unassembled WGS sequence"/>
</dbReference>
<evidence type="ECO:0000256" key="1">
    <source>
        <dbReference type="SAM" id="MobiDB-lite"/>
    </source>
</evidence>